<evidence type="ECO:0000256" key="5">
    <source>
        <dbReference type="ARBA" id="ARBA00022737"/>
    </source>
</evidence>
<dbReference type="SMART" id="SM00028">
    <property type="entry name" value="TPR"/>
    <property type="match status" value="4"/>
</dbReference>
<keyword evidence="5" id="KW-0677">Repeat</keyword>
<keyword evidence="7" id="KW-0576">Peroxisome</keyword>
<dbReference type="InterPro" id="IPR011990">
    <property type="entry name" value="TPR-like_helical_dom_sf"/>
</dbReference>
<dbReference type="Proteomes" id="UP000565205">
    <property type="component" value="Unassembled WGS sequence"/>
</dbReference>
<dbReference type="Pfam" id="PF13181">
    <property type="entry name" value="TPR_8"/>
    <property type="match status" value="1"/>
</dbReference>
<organism evidence="8 9">
    <name type="scientific">Endobacter medicaginis</name>
    <dbReference type="NCBI Taxonomy" id="1181271"/>
    <lineage>
        <taxon>Bacteria</taxon>
        <taxon>Pseudomonadati</taxon>
        <taxon>Pseudomonadota</taxon>
        <taxon>Alphaproteobacteria</taxon>
        <taxon>Acetobacterales</taxon>
        <taxon>Acetobacteraceae</taxon>
        <taxon>Endobacter</taxon>
    </lineage>
</organism>
<sequence length="275" mass="28067">MCGPALLMACVVVTVPGCVGPPSRIDRTAEQRAASDPAALMRVAQAADRSGNPSTAAVFYRRAFDLDASNADAALGLAHALTVQGDADQATETLRTALARVAASDSVRVRKALGDLLVLSHRPTEAVAVFRAGLDRLPNEVPLLIGLGVAQDNCRDHAAAQAAYRKALTIEPGSIAGRNDLGLSIALAGDTDTALETLRQVRAEIVANGGEANDLATIDGNLALVYAMQGNLAGAARSARGAASDPTDLAANMKFYSALAPGSGASSGLPSTPEE</sequence>
<dbReference type="GO" id="GO:0005052">
    <property type="term" value="F:peroxisome matrix targeting signal-1 binding"/>
    <property type="evidence" value="ECO:0007669"/>
    <property type="project" value="TreeGrafter"/>
</dbReference>
<proteinExistence type="inferred from homology"/>
<comment type="similarity">
    <text evidence="3">Belongs to the peroxisomal targeting signal receptor family.</text>
</comment>
<name>A0A850NU56_9PROT</name>
<dbReference type="GO" id="GO:0016560">
    <property type="term" value="P:protein import into peroxisome matrix, docking"/>
    <property type="evidence" value="ECO:0007669"/>
    <property type="project" value="TreeGrafter"/>
</dbReference>
<keyword evidence="4" id="KW-0963">Cytoplasm</keyword>
<gene>
    <name evidence="8" type="ORF">HUK83_13300</name>
</gene>
<evidence type="ECO:0000256" key="6">
    <source>
        <dbReference type="ARBA" id="ARBA00022803"/>
    </source>
</evidence>
<reference evidence="8 9" key="1">
    <citation type="submission" date="2020-06" db="EMBL/GenBank/DDBJ databases">
        <title>Description of novel acetic acid bacteria.</title>
        <authorList>
            <person name="Sombolestani A."/>
        </authorList>
    </citation>
    <scope>NUCLEOTIDE SEQUENCE [LARGE SCALE GENOMIC DNA]</scope>
    <source>
        <strain evidence="8 9">LMG 26838</strain>
    </source>
</reference>
<dbReference type="PANTHER" id="PTHR10130:SF0">
    <property type="entry name" value="GH08708P"/>
    <property type="match status" value="1"/>
</dbReference>
<comment type="subcellular location">
    <subcellularLocation>
        <location evidence="2">Cytoplasm</location>
    </subcellularLocation>
    <subcellularLocation>
        <location evidence="1">Peroxisome</location>
    </subcellularLocation>
</comment>
<evidence type="ECO:0000256" key="3">
    <source>
        <dbReference type="ARBA" id="ARBA00005348"/>
    </source>
</evidence>
<evidence type="ECO:0000256" key="2">
    <source>
        <dbReference type="ARBA" id="ARBA00004496"/>
    </source>
</evidence>
<dbReference type="SUPFAM" id="SSF48452">
    <property type="entry name" value="TPR-like"/>
    <property type="match status" value="1"/>
</dbReference>
<dbReference type="EMBL" id="JABXXQ010000337">
    <property type="protein sequence ID" value="NVN31306.1"/>
    <property type="molecule type" value="Genomic_DNA"/>
</dbReference>
<evidence type="ECO:0000256" key="7">
    <source>
        <dbReference type="ARBA" id="ARBA00023140"/>
    </source>
</evidence>
<accession>A0A850NU56</accession>
<dbReference type="InterPro" id="IPR024111">
    <property type="entry name" value="PEX5/PEX5L"/>
</dbReference>
<dbReference type="Pfam" id="PF14559">
    <property type="entry name" value="TPR_19"/>
    <property type="match status" value="1"/>
</dbReference>
<evidence type="ECO:0000256" key="4">
    <source>
        <dbReference type="ARBA" id="ARBA00022490"/>
    </source>
</evidence>
<dbReference type="PANTHER" id="PTHR10130">
    <property type="entry name" value="PEROXISOMAL TARGETING SIGNAL 1 RECEPTOR PEX5"/>
    <property type="match status" value="1"/>
</dbReference>
<evidence type="ECO:0000256" key="1">
    <source>
        <dbReference type="ARBA" id="ARBA00004275"/>
    </source>
</evidence>
<dbReference type="Gene3D" id="1.25.40.10">
    <property type="entry name" value="Tetratricopeptide repeat domain"/>
    <property type="match status" value="1"/>
</dbReference>
<evidence type="ECO:0000313" key="8">
    <source>
        <dbReference type="EMBL" id="NVN31306.1"/>
    </source>
</evidence>
<comment type="caution">
    <text evidence="8">The sequence shown here is derived from an EMBL/GenBank/DDBJ whole genome shotgun (WGS) entry which is preliminary data.</text>
</comment>
<dbReference type="GO" id="GO:0005829">
    <property type="term" value="C:cytosol"/>
    <property type="evidence" value="ECO:0007669"/>
    <property type="project" value="TreeGrafter"/>
</dbReference>
<keyword evidence="6" id="KW-0802">TPR repeat</keyword>
<evidence type="ECO:0000313" key="9">
    <source>
        <dbReference type="Proteomes" id="UP000565205"/>
    </source>
</evidence>
<dbReference type="AlphaFoldDB" id="A0A850NU56"/>
<protein>
    <submittedName>
        <fullName evidence="8">Tetratricopeptide repeat protein</fullName>
    </submittedName>
</protein>
<dbReference type="InterPro" id="IPR019734">
    <property type="entry name" value="TPR_rpt"/>
</dbReference>